<keyword evidence="6" id="KW-0408">Iron</keyword>
<dbReference type="InterPro" id="IPR005123">
    <property type="entry name" value="Oxoglu/Fe-dep_dioxygenase_dom"/>
</dbReference>
<dbReference type="PANTHER" id="PTHR10869:SF246">
    <property type="entry name" value="TRANSMEMBRANE PROLYL 4-HYDROXYLASE"/>
    <property type="match status" value="1"/>
</dbReference>
<dbReference type="PANTHER" id="PTHR10869">
    <property type="entry name" value="PROLYL 4-HYDROXYLASE ALPHA SUBUNIT"/>
    <property type="match status" value="1"/>
</dbReference>
<evidence type="ECO:0000259" key="7">
    <source>
        <dbReference type="PROSITE" id="PS51471"/>
    </source>
</evidence>
<dbReference type="Pfam" id="PF13640">
    <property type="entry name" value="2OG-FeII_Oxy_3"/>
    <property type="match status" value="1"/>
</dbReference>
<dbReference type="EMBL" id="JAYXHS010000001">
    <property type="protein sequence ID" value="MEC5385811.1"/>
    <property type="molecule type" value="Genomic_DNA"/>
</dbReference>
<keyword evidence="9" id="KW-1185">Reference proteome</keyword>
<protein>
    <submittedName>
        <fullName evidence="8">2OG-Fe(II) oxygenase</fullName>
    </submittedName>
</protein>
<accession>A0ABU6K2Z0</accession>
<dbReference type="Proteomes" id="UP001331561">
    <property type="component" value="Unassembled WGS sequence"/>
</dbReference>
<evidence type="ECO:0000256" key="6">
    <source>
        <dbReference type="ARBA" id="ARBA00023004"/>
    </source>
</evidence>
<sequence length="303" mass="33593">MIKLDEDWGNWLRQNIQQRAAPDTIIKAMVAAGFDPQTATYIVASLMSPGMPPPMPPPKSTFVPPFFKPSGATGEYVNDVVNIAAGNSIDLGDRVVEVAMRIEKPCVILFNNLLSDEECARVIEMATPRIKPSTVIDPVTGKSTVTGHRISDGMYFRRGENDFLNMLEERIARLLNAPKENGEGLSILRYRVGGDQYHPHYDYFPPQNPGSHKRMVIGGQRVSTLITYLSDVQEGGETFFPKAGISIAPKKGSAVYFQYCNADGQVDPLSYHGGKPILAGEKWIMTKWMRQRFFGLPEDAPKA</sequence>
<proteinExistence type="predicted"/>
<keyword evidence="4" id="KW-0223">Dioxygenase</keyword>
<evidence type="ECO:0000313" key="8">
    <source>
        <dbReference type="EMBL" id="MEC5385811.1"/>
    </source>
</evidence>
<keyword evidence="2" id="KW-0479">Metal-binding</keyword>
<feature type="domain" description="Fe2OG dioxygenase" evidence="7">
    <location>
        <begin position="181"/>
        <end position="291"/>
    </location>
</feature>
<reference evidence="8 9" key="1">
    <citation type="submission" date="2024-01" db="EMBL/GenBank/DDBJ databases">
        <title>Uliginosibacterium soil sp. nov.</title>
        <authorList>
            <person name="Lv Y."/>
        </authorList>
    </citation>
    <scope>NUCLEOTIDE SEQUENCE [LARGE SCALE GENOMIC DNA]</scope>
    <source>
        <strain evidence="8 9">H3</strain>
    </source>
</reference>
<keyword evidence="5" id="KW-0560">Oxidoreductase</keyword>
<comment type="cofactor">
    <cofactor evidence="1">
        <name>L-ascorbate</name>
        <dbReference type="ChEBI" id="CHEBI:38290"/>
    </cofactor>
</comment>
<evidence type="ECO:0000256" key="3">
    <source>
        <dbReference type="ARBA" id="ARBA00022896"/>
    </source>
</evidence>
<dbReference type="InterPro" id="IPR044862">
    <property type="entry name" value="Pro_4_hyd_alph_FE2OG_OXY"/>
</dbReference>
<organism evidence="8 9">
    <name type="scientific">Uliginosibacterium silvisoli</name>
    <dbReference type="NCBI Taxonomy" id="3114758"/>
    <lineage>
        <taxon>Bacteria</taxon>
        <taxon>Pseudomonadati</taxon>
        <taxon>Pseudomonadota</taxon>
        <taxon>Betaproteobacteria</taxon>
        <taxon>Rhodocyclales</taxon>
        <taxon>Zoogloeaceae</taxon>
        <taxon>Uliginosibacterium</taxon>
    </lineage>
</organism>
<comment type="caution">
    <text evidence="8">The sequence shown here is derived from an EMBL/GenBank/DDBJ whole genome shotgun (WGS) entry which is preliminary data.</text>
</comment>
<evidence type="ECO:0000256" key="4">
    <source>
        <dbReference type="ARBA" id="ARBA00022964"/>
    </source>
</evidence>
<dbReference type="InterPro" id="IPR006620">
    <property type="entry name" value="Pro_4_hyd_alph"/>
</dbReference>
<evidence type="ECO:0000313" key="9">
    <source>
        <dbReference type="Proteomes" id="UP001331561"/>
    </source>
</evidence>
<dbReference type="PROSITE" id="PS51471">
    <property type="entry name" value="FE2OG_OXY"/>
    <property type="match status" value="1"/>
</dbReference>
<keyword evidence="3" id="KW-0847">Vitamin C</keyword>
<dbReference type="InterPro" id="IPR045054">
    <property type="entry name" value="P4HA-like"/>
</dbReference>
<gene>
    <name evidence="8" type="ORF">VVD49_08750</name>
</gene>
<dbReference type="SMART" id="SM00702">
    <property type="entry name" value="P4Hc"/>
    <property type="match status" value="1"/>
</dbReference>
<evidence type="ECO:0000256" key="1">
    <source>
        <dbReference type="ARBA" id="ARBA00001961"/>
    </source>
</evidence>
<name>A0ABU6K2Z0_9RHOO</name>
<dbReference type="Gene3D" id="2.60.120.620">
    <property type="entry name" value="q2cbj1_9rhob like domain"/>
    <property type="match status" value="1"/>
</dbReference>
<evidence type="ECO:0000256" key="5">
    <source>
        <dbReference type="ARBA" id="ARBA00023002"/>
    </source>
</evidence>
<dbReference type="RefSeq" id="WP_327598758.1">
    <property type="nucleotide sequence ID" value="NZ_JAYXHS010000001.1"/>
</dbReference>
<evidence type="ECO:0000256" key="2">
    <source>
        <dbReference type="ARBA" id="ARBA00022723"/>
    </source>
</evidence>